<dbReference type="FunFam" id="3.40.50.300:FF:000876">
    <property type="entry name" value="Mitochondrial GTPase 1"/>
    <property type="match status" value="1"/>
</dbReference>
<evidence type="ECO:0000256" key="8">
    <source>
        <dbReference type="ARBA" id="ARBA00045284"/>
    </source>
</evidence>
<evidence type="ECO:0000313" key="13">
    <source>
        <dbReference type="Proteomes" id="UP001372834"/>
    </source>
</evidence>
<dbReference type="PANTHER" id="PTHR45782:SF4">
    <property type="entry name" value="MITOCHONDRIAL RIBOSOME-ASSOCIATED GTPASE 1"/>
    <property type="match status" value="1"/>
</dbReference>
<dbReference type="Proteomes" id="UP001372834">
    <property type="component" value="Unassembled WGS sequence"/>
</dbReference>
<comment type="function">
    <text evidence="8 9">Plays a role in the regulation of the mitochondrial ribosome assembly and of translational activity. Displays mitochondrial GTPase activity.</text>
</comment>
<dbReference type="Gene3D" id="1.10.1580.10">
    <property type="match status" value="1"/>
</dbReference>
<evidence type="ECO:0000256" key="7">
    <source>
        <dbReference type="ARBA" id="ARBA00023136"/>
    </source>
</evidence>
<keyword evidence="6 9" id="KW-0342">GTP-binding</keyword>
<comment type="similarity">
    <text evidence="9">Belongs to the TRAFAC class YlqF/YawG GTPase family. MTG1 subfamily.</text>
</comment>
<feature type="binding site" evidence="10">
    <location>
        <begin position="75"/>
        <end position="78"/>
    </location>
    <ligand>
        <name>GTP</name>
        <dbReference type="ChEBI" id="CHEBI:37565"/>
    </ligand>
</feature>
<sequence length="318" mass="35708">MTSPAKQFRQIFDVGREVINWYPGHMKHSFTHMQAKMRQVDCVVELHDSRVPFSGRNALFLKSLIGSKPHVLVLNKVDLIDESSRRSIISRYKDEQDNVVFSNCLDQTCKGLRKIVPLVLELINEQCKMPKSGDARYRVMVAGIPNVGKSSFINALRARNLHKGRATPVGAVAGVTKSVMNDIKINSEPPLYLIDTPGILCPQILDVESGMKLALCGCLKDEFVGILLIADFLLYWMNKTQNFKYVNILNLKEPVDKIFPLLIKVASDSNQTIRIKDISTGKNHTVPNTQYAAQHLIKLYRKGAFGDLNLDNLSEGDL</sequence>
<evidence type="ECO:0000256" key="2">
    <source>
        <dbReference type="ARBA" id="ARBA00022741"/>
    </source>
</evidence>
<keyword evidence="3" id="KW-0999">Mitochondrion inner membrane</keyword>
<dbReference type="InterPro" id="IPR006073">
    <property type="entry name" value="GTP-bd"/>
</dbReference>
<dbReference type="Pfam" id="PF01926">
    <property type="entry name" value="MMR_HSR1"/>
    <property type="match status" value="1"/>
</dbReference>
<feature type="binding site" evidence="10">
    <location>
        <begin position="146"/>
        <end position="151"/>
    </location>
    <ligand>
        <name>GTP</name>
        <dbReference type="ChEBI" id="CHEBI:37565"/>
    </ligand>
</feature>
<dbReference type="GO" id="GO:0005525">
    <property type="term" value="F:GTP binding"/>
    <property type="evidence" value="ECO:0007669"/>
    <property type="project" value="UniProtKB-KW"/>
</dbReference>
<dbReference type="GO" id="GO:0032543">
    <property type="term" value="P:mitochondrial translation"/>
    <property type="evidence" value="ECO:0007669"/>
    <property type="project" value="TreeGrafter"/>
</dbReference>
<dbReference type="FunFam" id="1.10.1580.10:FF:000004">
    <property type="entry name" value="Mitochondrial GTPase 1"/>
    <property type="match status" value="1"/>
</dbReference>
<evidence type="ECO:0000256" key="10">
    <source>
        <dbReference type="PIRSR" id="PIRSR006230-1"/>
    </source>
</evidence>
<accession>A0AAN8P755</accession>
<dbReference type="PIRSF" id="PIRSF006230">
    <property type="entry name" value="MG442"/>
    <property type="match status" value="1"/>
</dbReference>
<keyword evidence="7" id="KW-0472">Membrane</keyword>
<evidence type="ECO:0000256" key="9">
    <source>
        <dbReference type="PIRNR" id="PIRNR006230"/>
    </source>
</evidence>
<reference evidence="12 13" key="1">
    <citation type="submission" date="2023-10" db="EMBL/GenBank/DDBJ databases">
        <title>Genomes of two closely related lineages of the louse Polyplax serrata with different host specificities.</title>
        <authorList>
            <person name="Martinu J."/>
            <person name="Tarabai H."/>
            <person name="Stefka J."/>
            <person name="Hypsa V."/>
        </authorList>
    </citation>
    <scope>NUCLEOTIDE SEQUENCE [LARGE SCALE GENOMIC DNA]</scope>
    <source>
        <strain evidence="12">HR10_N</strain>
    </source>
</reference>
<gene>
    <name evidence="12" type="ORF">RUM43_003975</name>
</gene>
<evidence type="ECO:0000256" key="5">
    <source>
        <dbReference type="ARBA" id="ARBA00023128"/>
    </source>
</evidence>
<dbReference type="InterPro" id="IPR016478">
    <property type="entry name" value="GTPase_MTG1"/>
</dbReference>
<comment type="caution">
    <text evidence="12">The sequence shown here is derived from an EMBL/GenBank/DDBJ whole genome shotgun (WGS) entry which is preliminary data.</text>
</comment>
<evidence type="ECO:0000313" key="12">
    <source>
        <dbReference type="EMBL" id="KAK6642473.1"/>
    </source>
</evidence>
<feature type="domain" description="G" evidence="11">
    <location>
        <begin position="138"/>
        <end position="214"/>
    </location>
</feature>
<dbReference type="InterPro" id="IPR023179">
    <property type="entry name" value="GTP-bd_ortho_bundle_sf"/>
</dbReference>
<dbReference type="AlphaFoldDB" id="A0AAN8P755"/>
<dbReference type="PANTHER" id="PTHR45782">
    <property type="entry name" value="MITOCHONDRIAL RIBOSOME-ASSOCIATED GTPASE 1"/>
    <property type="match status" value="1"/>
</dbReference>
<proteinExistence type="inferred from homology"/>
<evidence type="ECO:0000256" key="1">
    <source>
        <dbReference type="ARBA" id="ARBA00004443"/>
    </source>
</evidence>
<keyword evidence="5 9" id="KW-0496">Mitochondrion</keyword>
<dbReference type="InterPro" id="IPR027417">
    <property type="entry name" value="P-loop_NTPase"/>
</dbReference>
<dbReference type="EMBL" id="JAWJWE010000002">
    <property type="protein sequence ID" value="KAK6642473.1"/>
    <property type="molecule type" value="Genomic_DNA"/>
</dbReference>
<dbReference type="SUPFAM" id="SSF52540">
    <property type="entry name" value="P-loop containing nucleoside triphosphate hydrolases"/>
    <property type="match status" value="1"/>
</dbReference>
<evidence type="ECO:0000256" key="4">
    <source>
        <dbReference type="ARBA" id="ARBA00022946"/>
    </source>
</evidence>
<dbReference type="CDD" id="cd01856">
    <property type="entry name" value="YlqF"/>
    <property type="match status" value="1"/>
</dbReference>
<keyword evidence="2 9" id="KW-0547">Nucleotide-binding</keyword>
<organism evidence="12 13">
    <name type="scientific">Polyplax serrata</name>
    <name type="common">Common mouse louse</name>
    <dbReference type="NCBI Taxonomy" id="468196"/>
    <lineage>
        <taxon>Eukaryota</taxon>
        <taxon>Metazoa</taxon>
        <taxon>Ecdysozoa</taxon>
        <taxon>Arthropoda</taxon>
        <taxon>Hexapoda</taxon>
        <taxon>Insecta</taxon>
        <taxon>Pterygota</taxon>
        <taxon>Neoptera</taxon>
        <taxon>Paraneoptera</taxon>
        <taxon>Psocodea</taxon>
        <taxon>Troctomorpha</taxon>
        <taxon>Phthiraptera</taxon>
        <taxon>Anoplura</taxon>
        <taxon>Polyplacidae</taxon>
        <taxon>Polyplax</taxon>
    </lineage>
</organism>
<feature type="binding site" evidence="10">
    <location>
        <position position="198"/>
    </location>
    <ligand>
        <name>GTP</name>
        <dbReference type="ChEBI" id="CHEBI:37565"/>
    </ligand>
</feature>
<dbReference type="GO" id="GO:0005743">
    <property type="term" value="C:mitochondrial inner membrane"/>
    <property type="evidence" value="ECO:0007669"/>
    <property type="project" value="UniProtKB-SubCell"/>
</dbReference>
<protein>
    <recommendedName>
        <fullName evidence="9">Mitochondrial GTPase 1</fullName>
    </recommendedName>
</protein>
<evidence type="ECO:0000256" key="6">
    <source>
        <dbReference type="ARBA" id="ARBA00023134"/>
    </source>
</evidence>
<comment type="subcellular location">
    <subcellularLocation>
        <location evidence="1">Mitochondrion inner membrane</location>
        <topology evidence="1">Peripheral membrane protein</topology>
        <orientation evidence="1">Matrix side</orientation>
    </subcellularLocation>
</comment>
<name>A0AAN8P755_POLSC</name>
<evidence type="ECO:0000256" key="3">
    <source>
        <dbReference type="ARBA" id="ARBA00022792"/>
    </source>
</evidence>
<dbReference type="GO" id="GO:0003924">
    <property type="term" value="F:GTPase activity"/>
    <property type="evidence" value="ECO:0007669"/>
    <property type="project" value="TreeGrafter"/>
</dbReference>
<keyword evidence="4" id="KW-0809">Transit peptide</keyword>
<evidence type="ECO:0000259" key="11">
    <source>
        <dbReference type="Pfam" id="PF01926"/>
    </source>
</evidence>
<dbReference type="Gene3D" id="3.40.50.300">
    <property type="entry name" value="P-loop containing nucleotide triphosphate hydrolases"/>
    <property type="match status" value="1"/>
</dbReference>